<reference evidence="2" key="2">
    <citation type="submission" date="2020-09" db="EMBL/GenBank/DDBJ databases">
        <authorList>
            <person name="Sun Q."/>
            <person name="Zhou Y."/>
        </authorList>
    </citation>
    <scope>NUCLEOTIDE SEQUENCE</scope>
    <source>
        <strain evidence="2">CGMCC 1.15725</strain>
    </source>
</reference>
<evidence type="ECO:0000313" key="3">
    <source>
        <dbReference type="Proteomes" id="UP000646365"/>
    </source>
</evidence>
<reference evidence="2" key="1">
    <citation type="journal article" date="2014" name="Int. J. Syst. Evol. Microbiol.">
        <title>Complete genome sequence of Corynebacterium casei LMG S-19264T (=DSM 44701T), isolated from a smear-ripened cheese.</title>
        <authorList>
            <consortium name="US DOE Joint Genome Institute (JGI-PGF)"/>
            <person name="Walter F."/>
            <person name="Albersmeier A."/>
            <person name="Kalinowski J."/>
            <person name="Ruckert C."/>
        </authorList>
    </citation>
    <scope>NUCLEOTIDE SEQUENCE</scope>
    <source>
        <strain evidence="2">CGMCC 1.15725</strain>
    </source>
</reference>
<dbReference type="EMBL" id="BMJQ01000001">
    <property type="protein sequence ID" value="GGF01517.1"/>
    <property type="molecule type" value="Genomic_DNA"/>
</dbReference>
<organism evidence="2 3">
    <name type="scientific">Aliidongia dinghuensis</name>
    <dbReference type="NCBI Taxonomy" id="1867774"/>
    <lineage>
        <taxon>Bacteria</taxon>
        <taxon>Pseudomonadati</taxon>
        <taxon>Pseudomonadota</taxon>
        <taxon>Alphaproteobacteria</taxon>
        <taxon>Rhodospirillales</taxon>
        <taxon>Dongiaceae</taxon>
        <taxon>Aliidongia</taxon>
    </lineage>
</organism>
<gene>
    <name evidence="2" type="ORF">GCM10011611_03800</name>
</gene>
<dbReference type="RefSeq" id="WP_189041864.1">
    <property type="nucleotide sequence ID" value="NZ_BMJQ01000001.1"/>
</dbReference>
<evidence type="ECO:0000256" key="1">
    <source>
        <dbReference type="SAM" id="SignalP"/>
    </source>
</evidence>
<feature type="signal peptide" evidence="1">
    <location>
        <begin position="1"/>
        <end position="21"/>
    </location>
</feature>
<protein>
    <recommendedName>
        <fullName evidence="4">Secreted protein</fullName>
    </recommendedName>
</protein>
<comment type="caution">
    <text evidence="2">The sequence shown here is derived from an EMBL/GenBank/DDBJ whole genome shotgun (WGS) entry which is preliminary data.</text>
</comment>
<dbReference type="AlphaFoldDB" id="A0A8J2YPI5"/>
<sequence length="205" mass="22701">MHRLLPAVVALLAVSAGPARAAIPGQNPDWPCQQRFVPALTAGTFWNGPLPDKADWHADPRVAALVADAAPREVPLDESHAKLAAFAKRLKPAERRRVLPVLFLGLVDATNDQRHEVMGRIEELTRRQRELGDVIAHVTDELQAISPDATGDAAARRAEIVQRRDFVVRSFEETQRTMRYACEVPVELEARLGDYARLLQADTGH</sequence>
<accession>A0A8J2YPI5</accession>
<proteinExistence type="predicted"/>
<keyword evidence="3" id="KW-1185">Reference proteome</keyword>
<evidence type="ECO:0008006" key="4">
    <source>
        <dbReference type="Google" id="ProtNLM"/>
    </source>
</evidence>
<name>A0A8J2YPI5_9PROT</name>
<keyword evidence="1" id="KW-0732">Signal</keyword>
<feature type="chain" id="PRO_5035237517" description="Secreted protein" evidence="1">
    <location>
        <begin position="22"/>
        <end position="205"/>
    </location>
</feature>
<evidence type="ECO:0000313" key="2">
    <source>
        <dbReference type="EMBL" id="GGF01517.1"/>
    </source>
</evidence>
<dbReference type="Proteomes" id="UP000646365">
    <property type="component" value="Unassembled WGS sequence"/>
</dbReference>